<keyword evidence="4" id="KW-1185">Reference proteome</keyword>
<gene>
    <name evidence="3" type="ORF">PSNMU_V1.4_AUG-EV-PASAV3_0085770</name>
</gene>
<dbReference type="EMBL" id="CAACVS010000373">
    <property type="protein sequence ID" value="VEU41648.1"/>
    <property type="molecule type" value="Genomic_DNA"/>
</dbReference>
<dbReference type="OrthoDB" id="4311at2759"/>
<dbReference type="Pfam" id="PF08853">
    <property type="entry name" value="DUF1823"/>
    <property type="match status" value="1"/>
</dbReference>
<sequence>MTKSNACAIFAFVLLAYGALSSAFQTGMHMGRIPSKTTAYGDYSLIRTAATTGDSEQPLPPVAPKIPDNVLSNNALAEEAGYPAIILSPFPDAADPAYAATAPVGGNEFCVSRLGGPVEKELTNDNLVQIVYRRSNVTDIEVNTLAWKCLGYRFDEESSEWTAKEVFPKWKERYPEPPDMIGMQRIYTKAIDGELIKNNQRLTVSVPLECKNLLKQNMAPYGFTGYKVSELTPNLTRRAQIVNWLLYYREELFGYTVEELREKRRLKKEKEAEEQRKREERNEEEPYRPPLKEVY</sequence>
<evidence type="ECO:0000256" key="2">
    <source>
        <dbReference type="SAM" id="SignalP"/>
    </source>
</evidence>
<organism evidence="3 4">
    <name type="scientific">Pseudo-nitzschia multistriata</name>
    <dbReference type="NCBI Taxonomy" id="183589"/>
    <lineage>
        <taxon>Eukaryota</taxon>
        <taxon>Sar</taxon>
        <taxon>Stramenopiles</taxon>
        <taxon>Ochrophyta</taxon>
        <taxon>Bacillariophyta</taxon>
        <taxon>Bacillariophyceae</taxon>
        <taxon>Bacillariophycidae</taxon>
        <taxon>Bacillariales</taxon>
        <taxon>Bacillariaceae</taxon>
        <taxon>Pseudo-nitzschia</taxon>
    </lineage>
</organism>
<dbReference type="Proteomes" id="UP000291116">
    <property type="component" value="Unassembled WGS sequence"/>
</dbReference>
<dbReference type="AlphaFoldDB" id="A0A448ZHX2"/>
<evidence type="ECO:0000313" key="3">
    <source>
        <dbReference type="EMBL" id="VEU41648.1"/>
    </source>
</evidence>
<name>A0A448ZHX2_9STRA</name>
<keyword evidence="2" id="KW-0732">Signal</keyword>
<dbReference type="Gene3D" id="1.10.418.90">
    <property type="entry name" value="Protein of unknown function DUF1823"/>
    <property type="match status" value="1"/>
</dbReference>
<evidence type="ECO:0000256" key="1">
    <source>
        <dbReference type="SAM" id="MobiDB-lite"/>
    </source>
</evidence>
<accession>A0A448ZHX2</accession>
<feature type="region of interest" description="Disordered" evidence="1">
    <location>
        <begin position="264"/>
        <end position="295"/>
    </location>
</feature>
<dbReference type="InterPro" id="IPR014952">
    <property type="entry name" value="DUF1823"/>
</dbReference>
<evidence type="ECO:0000313" key="4">
    <source>
        <dbReference type="Proteomes" id="UP000291116"/>
    </source>
</evidence>
<feature type="signal peptide" evidence="2">
    <location>
        <begin position="1"/>
        <end position="23"/>
    </location>
</feature>
<feature type="chain" id="PRO_5019518725" evidence="2">
    <location>
        <begin position="24"/>
        <end position="295"/>
    </location>
</feature>
<protein>
    <submittedName>
        <fullName evidence="3">Uncharacterized protein</fullName>
    </submittedName>
</protein>
<proteinExistence type="predicted"/>
<reference evidence="3 4" key="1">
    <citation type="submission" date="2019-01" db="EMBL/GenBank/DDBJ databases">
        <authorList>
            <person name="Ferrante I. M."/>
        </authorList>
    </citation>
    <scope>NUCLEOTIDE SEQUENCE [LARGE SCALE GENOMIC DNA]</scope>
    <source>
        <strain evidence="3 4">B856</strain>
    </source>
</reference>